<gene>
    <name evidence="3" type="ORF">Atai01_79480</name>
</gene>
<dbReference type="Proteomes" id="UP001165136">
    <property type="component" value="Unassembled WGS sequence"/>
</dbReference>
<comment type="caution">
    <text evidence="3">The sequence shown here is derived from an EMBL/GenBank/DDBJ whole genome shotgun (WGS) entry which is preliminary data.</text>
</comment>
<evidence type="ECO:0000259" key="1">
    <source>
        <dbReference type="PROSITE" id="PS50980"/>
    </source>
</evidence>
<dbReference type="Gene3D" id="3.90.226.10">
    <property type="entry name" value="2-enoyl-CoA Hydratase, Chain A, domain 1"/>
    <property type="match status" value="2"/>
</dbReference>
<dbReference type="InterPro" id="IPR034733">
    <property type="entry name" value="AcCoA_carboxyl_beta"/>
</dbReference>
<name>A0A9W6R8K0_9PSEU</name>
<organism evidence="3 4">
    <name type="scientific">Amycolatopsis taiwanensis</name>
    <dbReference type="NCBI Taxonomy" id="342230"/>
    <lineage>
        <taxon>Bacteria</taxon>
        <taxon>Bacillati</taxon>
        <taxon>Actinomycetota</taxon>
        <taxon>Actinomycetes</taxon>
        <taxon>Pseudonocardiales</taxon>
        <taxon>Pseudonocardiaceae</taxon>
        <taxon>Amycolatopsis</taxon>
    </lineage>
</organism>
<evidence type="ECO:0000313" key="3">
    <source>
        <dbReference type="EMBL" id="GLY71329.1"/>
    </source>
</evidence>
<dbReference type="SUPFAM" id="SSF52096">
    <property type="entry name" value="ClpP/crotonase"/>
    <property type="match status" value="2"/>
</dbReference>
<dbReference type="PROSITE" id="PS50989">
    <property type="entry name" value="COA_CT_CTER"/>
    <property type="match status" value="1"/>
</dbReference>
<sequence>MNDNRQAWQPLLDELRQRRAAAMAMGGPEKLAKGVWGLAPRRGLGVAPPENTVREAGRLDARARIDALVDADSFVELGTLAGDGTIPADAFVAGSATIDGRPVLVGAEDFTVAGGSIGTAAASKRTRLAVLARQERVPLVMMAEGAGHRATNALSAHRPAPNDLQALADLAGIVPTVTVVTGPSAGHGALAAPLSDFTVMVAGDASLFTAGPPLVHASVGENVDKEELGGSAVHAEISGVAQCVAPDVHQALAAARRYLSYLPSNAWQPPPFSGGDTGPRALDTLLEIVPPNARRPYDMRAVCHELADAGSLFEIQPGYGRSLITALCRLGGCPAAIVANQPMVLAGAIDVAAAEKAARFVERMAAFGLPLVMLADNPGVLAGSLSERAGILRSSARMFAAQHRAAVPKLHVTLRKAFGFGSSVMGMNSFDAQTVSLAFPGATLGGIPAAVGGATAKADERTRRELIETEAAGPWRLAGSVTYDEIIDPRELRNALLAGLRLARSRLTGAREPVRGTGYLP</sequence>
<dbReference type="InterPro" id="IPR011763">
    <property type="entry name" value="COA_CT_C"/>
</dbReference>
<reference evidence="3" key="1">
    <citation type="submission" date="2023-03" db="EMBL/GenBank/DDBJ databases">
        <title>Amycolatopsis taiwanensis NBRC 103393.</title>
        <authorList>
            <person name="Ichikawa N."/>
            <person name="Sato H."/>
            <person name="Tonouchi N."/>
        </authorList>
    </citation>
    <scope>NUCLEOTIDE SEQUENCE</scope>
    <source>
        <strain evidence="3">NBRC 103393</strain>
    </source>
</reference>
<accession>A0A9W6R8K0</accession>
<dbReference type="PROSITE" id="PS50980">
    <property type="entry name" value="COA_CT_NTER"/>
    <property type="match status" value="1"/>
</dbReference>
<feature type="domain" description="CoA carboxyltransferase C-terminal" evidence="2">
    <location>
        <begin position="281"/>
        <end position="512"/>
    </location>
</feature>
<evidence type="ECO:0000259" key="2">
    <source>
        <dbReference type="PROSITE" id="PS50989"/>
    </source>
</evidence>
<feature type="domain" description="CoA carboxyltransferase N-terminal" evidence="1">
    <location>
        <begin position="25"/>
        <end position="274"/>
    </location>
</feature>
<dbReference type="EMBL" id="BSTI01000034">
    <property type="protein sequence ID" value="GLY71329.1"/>
    <property type="molecule type" value="Genomic_DNA"/>
</dbReference>
<keyword evidence="4" id="KW-1185">Reference proteome</keyword>
<dbReference type="InterPro" id="IPR029045">
    <property type="entry name" value="ClpP/crotonase-like_dom_sf"/>
</dbReference>
<dbReference type="PANTHER" id="PTHR43842">
    <property type="entry name" value="PROPIONYL-COA CARBOXYLASE BETA CHAIN"/>
    <property type="match status" value="1"/>
</dbReference>
<dbReference type="InterPro" id="IPR051047">
    <property type="entry name" value="AccD/PCCB"/>
</dbReference>
<evidence type="ECO:0000313" key="4">
    <source>
        <dbReference type="Proteomes" id="UP001165136"/>
    </source>
</evidence>
<dbReference type="AlphaFoldDB" id="A0A9W6R8K0"/>
<dbReference type="GO" id="GO:0004658">
    <property type="term" value="F:propionyl-CoA carboxylase activity"/>
    <property type="evidence" value="ECO:0007669"/>
    <property type="project" value="TreeGrafter"/>
</dbReference>
<dbReference type="RefSeq" id="WP_285491064.1">
    <property type="nucleotide sequence ID" value="NZ_BSTI01000034.1"/>
</dbReference>
<dbReference type="PANTHER" id="PTHR43842:SF2">
    <property type="entry name" value="PROPIONYL-COA CARBOXYLASE BETA CHAIN, MITOCHONDRIAL"/>
    <property type="match status" value="1"/>
</dbReference>
<dbReference type="Pfam" id="PF01039">
    <property type="entry name" value="Carboxyl_trans"/>
    <property type="match status" value="1"/>
</dbReference>
<protein>
    <submittedName>
        <fullName evidence="3">Acetyl-CoA carboxylase carboxyltransferase subunit</fullName>
    </submittedName>
</protein>
<proteinExistence type="predicted"/>
<dbReference type="InterPro" id="IPR011762">
    <property type="entry name" value="COA_CT_N"/>
</dbReference>